<proteinExistence type="predicted"/>
<dbReference type="EMBL" id="BMFY01000011">
    <property type="protein sequence ID" value="GGA21163.1"/>
    <property type="molecule type" value="Genomic_DNA"/>
</dbReference>
<dbReference type="Pfam" id="PF11992">
    <property type="entry name" value="TgpA_N"/>
    <property type="match status" value="1"/>
</dbReference>
<feature type="transmembrane region" description="Helical" evidence="2">
    <location>
        <begin position="61"/>
        <end position="89"/>
    </location>
</feature>
<feature type="transmembrane region" description="Helical" evidence="2">
    <location>
        <begin position="171"/>
        <end position="190"/>
    </location>
</feature>
<feature type="transmembrane region" description="Helical" evidence="2">
    <location>
        <begin position="109"/>
        <end position="137"/>
    </location>
</feature>
<feature type="region of interest" description="Disordered" evidence="1">
    <location>
        <begin position="526"/>
        <end position="584"/>
    </location>
</feature>
<keyword evidence="5" id="KW-1185">Reference proteome</keyword>
<protein>
    <recommendedName>
        <fullName evidence="3">Transglutaminase-like domain-containing protein</fullName>
    </recommendedName>
</protein>
<feature type="transmembrane region" description="Helical" evidence="2">
    <location>
        <begin position="33"/>
        <end position="54"/>
    </location>
</feature>
<feature type="compositionally biased region" description="Low complexity" evidence="1">
    <location>
        <begin position="711"/>
        <end position="721"/>
    </location>
</feature>
<feature type="transmembrane region" description="Helical" evidence="2">
    <location>
        <begin position="149"/>
        <end position="165"/>
    </location>
</feature>
<dbReference type="SUPFAM" id="SSF54001">
    <property type="entry name" value="Cysteine proteinases"/>
    <property type="match status" value="1"/>
</dbReference>
<dbReference type="InterPro" id="IPR002931">
    <property type="entry name" value="Transglutaminase-like"/>
</dbReference>
<name>A0A8J2XLV3_9MICO</name>
<dbReference type="InterPro" id="IPR021878">
    <property type="entry name" value="TgpA_N"/>
</dbReference>
<dbReference type="PANTHER" id="PTHR42736">
    <property type="entry name" value="PROTEIN-GLUTAMINE GAMMA-GLUTAMYLTRANSFERASE"/>
    <property type="match status" value="1"/>
</dbReference>
<organism evidence="4 5">
    <name type="scientific">Sediminivirga luteola</name>
    <dbReference type="NCBI Taxonomy" id="1774748"/>
    <lineage>
        <taxon>Bacteria</taxon>
        <taxon>Bacillati</taxon>
        <taxon>Actinomycetota</taxon>
        <taxon>Actinomycetes</taxon>
        <taxon>Micrococcales</taxon>
        <taxon>Brevibacteriaceae</taxon>
        <taxon>Sediminivirga</taxon>
    </lineage>
</organism>
<dbReference type="RefSeq" id="WP_188551260.1">
    <property type="nucleotide sequence ID" value="NZ_BMFY01000011.1"/>
</dbReference>
<keyword evidence="2" id="KW-1133">Transmembrane helix</keyword>
<reference evidence="4" key="1">
    <citation type="journal article" date="2014" name="Int. J. Syst. Evol. Microbiol.">
        <title>Complete genome sequence of Corynebacterium casei LMG S-19264T (=DSM 44701T), isolated from a smear-ripened cheese.</title>
        <authorList>
            <consortium name="US DOE Joint Genome Institute (JGI-PGF)"/>
            <person name="Walter F."/>
            <person name="Albersmeier A."/>
            <person name="Kalinowski J."/>
            <person name="Ruckert C."/>
        </authorList>
    </citation>
    <scope>NUCLEOTIDE SEQUENCE</scope>
    <source>
        <strain evidence="4">CGMCC 1.12785</strain>
    </source>
</reference>
<dbReference type="InterPro" id="IPR052901">
    <property type="entry name" value="Bact_TGase-like"/>
</dbReference>
<dbReference type="Pfam" id="PF01841">
    <property type="entry name" value="Transglut_core"/>
    <property type="match status" value="1"/>
</dbReference>
<dbReference type="Gene3D" id="3.10.620.30">
    <property type="match status" value="1"/>
</dbReference>
<sequence length="764" mass="81143">MSAPRPLAGSLATAVSLVLAAFALQAAFADLRWMPPVLGAALLVLAVGAVFRAVPALRRTGLAVVAQTIAGVLGVAALASPATAIGGVLPTPASFPGVLDALNSGIDDLYATQAPAASTSGLTALIMALFALVAVLIDGLVSDLHAPKPAGLLLLVIYFIPVLLAPNELRWYHIVLIGLSYLVLLAVPHLEQLRGGLPVAVAVAAAAGLAASLAAPLLLPPAETRQDIGSGRSDLTVVNPFLNLRDNLDRDEDQEVLRYTTTSESNEPLRLTAVAEFDGETWQPSPFPLDPFAVAEDGLPQPPGLDPDTPRMTEELQVAVTGLDQEYLPAPYPPVRAEGLSRRWIYDERSFSIVGNGVRTTDLQYTLEYLEVEPTPGQLRTAPPPDRAAMADYLALPDDLPGSVGDLAEEVTAAADTDYDRAVALQAHFRSGEYTYSLDAPDEASNDAIADFLEQRTGYCVQFASAMTVMARHLGIPGRIAVGFTAGSDVGDGQRAVTLHNAHAWPELYFEGVGWVRFEPSPADVNNAPEWSLPTEMPEEPAEEGAGEEETPETAAPEPEDEQTEAPEEDPAADDPGAFPLPQEPAAAPRAILGIGGGLLALLLAALPWWLRRSRRNRRLSDGDPRGLWSEVEDLSLDAGRPLDPADTLRRKGELLQERQERALPEGFVSAAVLAGAAERSRYALVGAGSEAGAVAGDEPAPRRHGRRDASPASAASPQPSVDAGERRELVRALGDVRRLLRAESGPVRRVLAALLPRSLWRRR</sequence>
<evidence type="ECO:0000256" key="2">
    <source>
        <dbReference type="SAM" id="Phobius"/>
    </source>
</evidence>
<dbReference type="SMART" id="SM00460">
    <property type="entry name" value="TGc"/>
    <property type="match status" value="1"/>
</dbReference>
<comment type="caution">
    <text evidence="4">The sequence shown here is derived from an EMBL/GenBank/DDBJ whole genome shotgun (WGS) entry which is preliminary data.</text>
</comment>
<dbReference type="Proteomes" id="UP000616114">
    <property type="component" value="Unassembled WGS sequence"/>
</dbReference>
<keyword evidence="2" id="KW-0812">Transmembrane</keyword>
<dbReference type="InterPro" id="IPR038765">
    <property type="entry name" value="Papain-like_cys_pep_sf"/>
</dbReference>
<feature type="domain" description="Transglutaminase-like" evidence="3">
    <location>
        <begin position="452"/>
        <end position="522"/>
    </location>
</feature>
<keyword evidence="2" id="KW-0472">Membrane</keyword>
<reference evidence="4" key="2">
    <citation type="submission" date="2020-09" db="EMBL/GenBank/DDBJ databases">
        <authorList>
            <person name="Sun Q."/>
            <person name="Zhou Y."/>
        </authorList>
    </citation>
    <scope>NUCLEOTIDE SEQUENCE</scope>
    <source>
        <strain evidence="4">CGMCC 1.12785</strain>
    </source>
</reference>
<feature type="compositionally biased region" description="Acidic residues" evidence="1">
    <location>
        <begin position="537"/>
        <end position="573"/>
    </location>
</feature>
<evidence type="ECO:0000256" key="1">
    <source>
        <dbReference type="SAM" id="MobiDB-lite"/>
    </source>
</evidence>
<accession>A0A8J2XLV3</accession>
<feature type="transmembrane region" description="Helical" evidence="2">
    <location>
        <begin position="591"/>
        <end position="611"/>
    </location>
</feature>
<evidence type="ECO:0000259" key="3">
    <source>
        <dbReference type="SMART" id="SM00460"/>
    </source>
</evidence>
<evidence type="ECO:0000313" key="5">
    <source>
        <dbReference type="Proteomes" id="UP000616114"/>
    </source>
</evidence>
<feature type="region of interest" description="Disordered" evidence="1">
    <location>
        <begin position="694"/>
        <end position="728"/>
    </location>
</feature>
<evidence type="ECO:0000313" key="4">
    <source>
        <dbReference type="EMBL" id="GGA21163.1"/>
    </source>
</evidence>
<dbReference type="AlphaFoldDB" id="A0A8J2XLV3"/>
<dbReference type="PANTHER" id="PTHR42736:SF1">
    <property type="entry name" value="PROTEIN-GLUTAMINE GAMMA-GLUTAMYLTRANSFERASE"/>
    <property type="match status" value="1"/>
</dbReference>
<feature type="transmembrane region" description="Helical" evidence="2">
    <location>
        <begin position="197"/>
        <end position="219"/>
    </location>
</feature>
<gene>
    <name evidence="4" type="ORF">GCM10011333_25350</name>
</gene>